<feature type="chain" id="PRO_5016467446" description="VCBS repeat-containing protein" evidence="1">
    <location>
        <begin position="24"/>
        <end position="127"/>
    </location>
</feature>
<keyword evidence="3" id="KW-1185">Reference proteome</keyword>
<dbReference type="PROSITE" id="PS51257">
    <property type="entry name" value="PROKAR_LIPOPROTEIN"/>
    <property type="match status" value="1"/>
</dbReference>
<reference evidence="3" key="1">
    <citation type="submission" date="2018-05" db="EMBL/GenBank/DDBJ databases">
        <authorList>
            <person name="Nie L."/>
        </authorList>
    </citation>
    <scope>NUCLEOTIDE SEQUENCE [LARGE SCALE GENOMIC DNA]</scope>
    <source>
        <strain evidence="3">NL</strain>
    </source>
</reference>
<evidence type="ECO:0000256" key="1">
    <source>
        <dbReference type="SAM" id="SignalP"/>
    </source>
</evidence>
<comment type="caution">
    <text evidence="2">The sequence shown here is derived from an EMBL/GenBank/DDBJ whole genome shotgun (WGS) entry which is preliminary data.</text>
</comment>
<dbReference type="AlphaFoldDB" id="A0A328BCC5"/>
<evidence type="ECO:0008006" key="4">
    <source>
        <dbReference type="Google" id="ProtNLM"/>
    </source>
</evidence>
<evidence type="ECO:0000313" key="2">
    <source>
        <dbReference type="EMBL" id="RAK65160.1"/>
    </source>
</evidence>
<accession>A0A328BCC5</accession>
<protein>
    <recommendedName>
        <fullName evidence="4">VCBS repeat-containing protein</fullName>
    </recommendedName>
</protein>
<feature type="signal peptide" evidence="1">
    <location>
        <begin position="1"/>
        <end position="23"/>
    </location>
</feature>
<name>A0A328BCC5_9BACT</name>
<dbReference type="RefSeq" id="WP_111479245.1">
    <property type="nucleotide sequence ID" value="NZ_QHKM01000005.1"/>
</dbReference>
<sequence length="127" mass="14024">MPKLFVKAVALAAPLVLAGCYFAARCRNPFEEVEWLEDHPGAGDRYATFTPVLSTDHSVVLGPAIGADYGELFFEDLNHDGVREAIVETSSGPLAEAFTAERQVLEYRKRPGQRPTFVLIESRELAE</sequence>
<organism evidence="2 3">
    <name type="scientific">Hymenobacter edaphi</name>
    <dbReference type="NCBI Taxonomy" id="2211146"/>
    <lineage>
        <taxon>Bacteria</taxon>
        <taxon>Pseudomonadati</taxon>
        <taxon>Bacteroidota</taxon>
        <taxon>Cytophagia</taxon>
        <taxon>Cytophagales</taxon>
        <taxon>Hymenobacteraceae</taxon>
        <taxon>Hymenobacter</taxon>
    </lineage>
</organism>
<proteinExistence type="predicted"/>
<evidence type="ECO:0000313" key="3">
    <source>
        <dbReference type="Proteomes" id="UP000248553"/>
    </source>
</evidence>
<dbReference type="Proteomes" id="UP000248553">
    <property type="component" value="Unassembled WGS sequence"/>
</dbReference>
<dbReference type="EMBL" id="QHKM01000005">
    <property type="protein sequence ID" value="RAK65160.1"/>
    <property type="molecule type" value="Genomic_DNA"/>
</dbReference>
<keyword evidence="1" id="KW-0732">Signal</keyword>
<gene>
    <name evidence="2" type="ORF">DLM85_16615</name>
</gene>
<dbReference type="OrthoDB" id="1494503at2"/>